<evidence type="ECO:0000313" key="11">
    <source>
        <dbReference type="RefSeq" id="XP_033534774.1"/>
    </source>
</evidence>
<keyword evidence="7" id="KW-0520">NAD</keyword>
<evidence type="ECO:0000256" key="1">
    <source>
        <dbReference type="ARBA" id="ARBA00010995"/>
    </source>
</evidence>
<sequence length="566" mass="59904">MKPPSPSRWFARAIPSASPSASKWTRQFTQSAAKLEIRNATELPSGIIPNYQDTHNSSLLAVKWPAPPRNILIAKKSGSATCTKSLIAFAKHVQSNYPGINIILEPHDAAEVHRDLPFPVYTAYDPSHPDSLPTTSTTESLPTPESAAEFPSSLLNHIYQSKTDLIATLGGDGTILHATSLFSSSPRVPPLIPFSMGTLGFLGSWSFDDHKRAFREVYVSGSHSPARPALEGAGVYGKQADSSGPRSHSTPSDESHAGQDGQGDEGWTAAPGMAMGARPAYVLPRSRLQVSIQTTDTSFTMPAAEAKTSPTMSPPSQHPSLTPYLRPSNYTISPLTTKPPLPSDSPRNFPTLPSLTPYAKTAHHLPCNSDFPSAELTSTPSHPQALYALNELSLHRGRSPHLAVLSLSIRTPSSARSQFLTSFIGDGVIVSSPTGSTAYSLSAGGAIVHPAVRSLLITPICPRSLSFRPLVLPANAEVEIRLGAGGRGSVGLEVDGVRRGRLAEGMVVRVKGEELGNGPGEHVGTAGGVPCVIRGMGRGDDGEGAEEYWVGGLNGLLKFNHAFGGH</sequence>
<dbReference type="Pfam" id="PF20143">
    <property type="entry name" value="NAD_kinase_C"/>
    <property type="match status" value="1"/>
</dbReference>
<dbReference type="Proteomes" id="UP000504638">
    <property type="component" value="Unplaced"/>
</dbReference>
<dbReference type="GO" id="GO:0003951">
    <property type="term" value="F:NAD+ kinase activity"/>
    <property type="evidence" value="ECO:0007669"/>
    <property type="project" value="InterPro"/>
</dbReference>
<proteinExistence type="inferred from homology"/>
<reference evidence="11" key="3">
    <citation type="submission" date="2025-04" db="UniProtKB">
        <authorList>
            <consortium name="RefSeq"/>
        </authorList>
    </citation>
    <scope>IDENTIFICATION</scope>
    <source>
        <strain evidence="11">CBS 781.70</strain>
    </source>
</reference>
<dbReference type="InterPro" id="IPR016064">
    <property type="entry name" value="NAD/diacylglycerol_kinase_sf"/>
</dbReference>
<dbReference type="SUPFAM" id="SSF111331">
    <property type="entry name" value="NAD kinase/diacylglycerol kinase-like"/>
    <property type="match status" value="1"/>
</dbReference>
<dbReference type="OrthoDB" id="24581at2759"/>
<keyword evidence="4 9" id="KW-0418">Kinase</keyword>
<evidence type="ECO:0000256" key="7">
    <source>
        <dbReference type="ARBA" id="ARBA00023027"/>
    </source>
</evidence>
<dbReference type="FunFam" id="2.60.200.30:FF:000009">
    <property type="entry name" value="Poly(P)/ATP NAD kinase"/>
    <property type="match status" value="1"/>
</dbReference>
<dbReference type="GO" id="GO:0006741">
    <property type="term" value="P:NADP+ biosynthetic process"/>
    <property type="evidence" value="ECO:0007669"/>
    <property type="project" value="InterPro"/>
</dbReference>
<dbReference type="PANTHER" id="PTHR20275">
    <property type="entry name" value="NAD KINASE"/>
    <property type="match status" value="1"/>
</dbReference>
<evidence type="ECO:0000256" key="5">
    <source>
        <dbReference type="ARBA" id="ARBA00022840"/>
    </source>
</evidence>
<dbReference type="RefSeq" id="XP_033534774.1">
    <property type="nucleotide sequence ID" value="XM_033682801.1"/>
</dbReference>
<dbReference type="HAMAP" id="MF_00361">
    <property type="entry name" value="NAD_kinase"/>
    <property type="match status" value="1"/>
</dbReference>
<dbReference type="InterPro" id="IPR002504">
    <property type="entry name" value="NADK"/>
</dbReference>
<dbReference type="InterPro" id="IPR017438">
    <property type="entry name" value="ATP-NAD_kinase_N"/>
</dbReference>
<accession>A0A6G1G500</accession>
<evidence type="ECO:0000313" key="9">
    <source>
        <dbReference type="EMBL" id="KAF1813143.1"/>
    </source>
</evidence>
<dbReference type="GeneID" id="54423371"/>
<reference evidence="9 11" key="1">
    <citation type="submission" date="2020-01" db="EMBL/GenBank/DDBJ databases">
        <authorList>
            <consortium name="DOE Joint Genome Institute"/>
            <person name="Haridas S."/>
            <person name="Albert R."/>
            <person name="Binder M."/>
            <person name="Bloem J."/>
            <person name="Labutti K."/>
            <person name="Salamov A."/>
            <person name="Andreopoulos B."/>
            <person name="Baker S.E."/>
            <person name="Barry K."/>
            <person name="Bills G."/>
            <person name="Bluhm B.H."/>
            <person name="Cannon C."/>
            <person name="Castanera R."/>
            <person name="Culley D.E."/>
            <person name="Daum C."/>
            <person name="Ezra D."/>
            <person name="Gonzalez J.B."/>
            <person name="Henrissat B."/>
            <person name="Kuo A."/>
            <person name="Liang C."/>
            <person name="Lipzen A."/>
            <person name="Lutzoni F."/>
            <person name="Magnuson J."/>
            <person name="Mondo S."/>
            <person name="Nolan M."/>
            <person name="Ohm R."/>
            <person name="Pangilinan J."/>
            <person name="Park H.-J."/>
            <person name="Ramirez L."/>
            <person name="Alfaro M."/>
            <person name="Sun H."/>
            <person name="Tritt A."/>
            <person name="Yoshinaga Y."/>
            <person name="Zwiers L.-H."/>
            <person name="Turgeon B.G."/>
            <person name="Goodwin S.B."/>
            <person name="Spatafora J.W."/>
            <person name="Crous P.W."/>
            <person name="Grigoriev I.V."/>
        </authorList>
    </citation>
    <scope>NUCLEOTIDE SEQUENCE</scope>
    <source>
        <strain evidence="9 11">CBS 781.70</strain>
    </source>
</reference>
<name>A0A6G1G500_9PEZI</name>
<keyword evidence="6" id="KW-0521">NADP</keyword>
<evidence type="ECO:0000313" key="10">
    <source>
        <dbReference type="Proteomes" id="UP000504638"/>
    </source>
</evidence>
<reference evidence="11" key="2">
    <citation type="submission" date="2020-04" db="EMBL/GenBank/DDBJ databases">
        <authorList>
            <consortium name="NCBI Genome Project"/>
        </authorList>
    </citation>
    <scope>NUCLEOTIDE SEQUENCE</scope>
    <source>
        <strain evidence="11">CBS 781.70</strain>
    </source>
</reference>
<dbReference type="AlphaFoldDB" id="A0A6G1G500"/>
<evidence type="ECO:0000256" key="4">
    <source>
        <dbReference type="ARBA" id="ARBA00022777"/>
    </source>
</evidence>
<dbReference type="Gene3D" id="2.60.200.30">
    <property type="entry name" value="Probable inorganic polyphosphate/atp-NAD kinase, domain 2"/>
    <property type="match status" value="1"/>
</dbReference>
<dbReference type="GO" id="GO:0005524">
    <property type="term" value="F:ATP binding"/>
    <property type="evidence" value="ECO:0007669"/>
    <property type="project" value="UniProtKB-KW"/>
</dbReference>
<feature type="region of interest" description="Disordered" evidence="8">
    <location>
        <begin position="220"/>
        <end position="272"/>
    </location>
</feature>
<protein>
    <submittedName>
        <fullName evidence="9 11">ATP-NAD kinase</fullName>
    </submittedName>
</protein>
<organism evidence="9">
    <name type="scientific">Eremomyces bilateralis CBS 781.70</name>
    <dbReference type="NCBI Taxonomy" id="1392243"/>
    <lineage>
        <taxon>Eukaryota</taxon>
        <taxon>Fungi</taxon>
        <taxon>Dikarya</taxon>
        <taxon>Ascomycota</taxon>
        <taxon>Pezizomycotina</taxon>
        <taxon>Dothideomycetes</taxon>
        <taxon>Dothideomycetes incertae sedis</taxon>
        <taxon>Eremomycetales</taxon>
        <taxon>Eremomycetaceae</taxon>
        <taxon>Eremomyces</taxon>
    </lineage>
</organism>
<evidence type="ECO:0000256" key="6">
    <source>
        <dbReference type="ARBA" id="ARBA00022857"/>
    </source>
</evidence>
<keyword evidence="3" id="KW-0547">Nucleotide-binding</keyword>
<dbReference type="PANTHER" id="PTHR20275:SF26">
    <property type="entry name" value="NADH KINASE POS5, MITOCHONDRIAL"/>
    <property type="match status" value="1"/>
</dbReference>
<evidence type="ECO:0000256" key="3">
    <source>
        <dbReference type="ARBA" id="ARBA00022741"/>
    </source>
</evidence>
<dbReference type="InterPro" id="IPR017437">
    <property type="entry name" value="ATP-NAD_kinase_PpnK-typ_C"/>
</dbReference>
<evidence type="ECO:0000256" key="2">
    <source>
        <dbReference type="ARBA" id="ARBA00022679"/>
    </source>
</evidence>
<comment type="similarity">
    <text evidence="1">Belongs to the NAD kinase family.</text>
</comment>
<keyword evidence="2" id="KW-0808">Transferase</keyword>
<feature type="compositionally biased region" description="Polar residues" evidence="8">
    <location>
        <begin position="240"/>
        <end position="250"/>
    </location>
</feature>
<dbReference type="Pfam" id="PF01513">
    <property type="entry name" value="NAD_kinase"/>
    <property type="match status" value="1"/>
</dbReference>
<keyword evidence="5" id="KW-0067">ATP-binding</keyword>
<gene>
    <name evidence="9 11" type="ORF">P152DRAFT_513434</name>
</gene>
<keyword evidence="10" id="KW-1185">Reference proteome</keyword>
<dbReference type="EMBL" id="ML975155">
    <property type="protein sequence ID" value="KAF1813143.1"/>
    <property type="molecule type" value="Genomic_DNA"/>
</dbReference>
<dbReference type="GO" id="GO:0019674">
    <property type="term" value="P:NAD+ metabolic process"/>
    <property type="evidence" value="ECO:0007669"/>
    <property type="project" value="InterPro"/>
</dbReference>
<feature type="compositionally biased region" description="Low complexity" evidence="8">
    <location>
        <begin position="131"/>
        <end position="146"/>
    </location>
</feature>
<evidence type="ECO:0000256" key="8">
    <source>
        <dbReference type="SAM" id="MobiDB-lite"/>
    </source>
</evidence>
<feature type="region of interest" description="Disordered" evidence="8">
    <location>
        <begin position="127"/>
        <end position="147"/>
    </location>
</feature>
<dbReference type="Gene3D" id="3.40.50.10330">
    <property type="entry name" value="Probable inorganic polyphosphate/atp-NAD kinase, domain 1"/>
    <property type="match status" value="1"/>
</dbReference>